<dbReference type="Proteomes" id="UP000006729">
    <property type="component" value="Chromosome 10"/>
</dbReference>
<feature type="transmembrane region" description="Helical" evidence="1">
    <location>
        <begin position="33"/>
        <end position="54"/>
    </location>
</feature>
<keyword evidence="1" id="KW-0472">Membrane</keyword>
<proteinExistence type="predicted"/>
<evidence type="ECO:0000256" key="1">
    <source>
        <dbReference type="SAM" id="Phobius"/>
    </source>
</evidence>
<dbReference type="InParanoid" id="B9HTH6"/>
<organism evidence="2 3">
    <name type="scientific">Populus trichocarpa</name>
    <name type="common">Western balsam poplar</name>
    <name type="synonym">Populus balsamifera subsp. trichocarpa</name>
    <dbReference type="NCBI Taxonomy" id="3694"/>
    <lineage>
        <taxon>Eukaryota</taxon>
        <taxon>Viridiplantae</taxon>
        <taxon>Streptophyta</taxon>
        <taxon>Embryophyta</taxon>
        <taxon>Tracheophyta</taxon>
        <taxon>Spermatophyta</taxon>
        <taxon>Magnoliopsida</taxon>
        <taxon>eudicotyledons</taxon>
        <taxon>Gunneridae</taxon>
        <taxon>Pentapetalae</taxon>
        <taxon>rosids</taxon>
        <taxon>fabids</taxon>
        <taxon>Malpighiales</taxon>
        <taxon>Salicaceae</taxon>
        <taxon>Saliceae</taxon>
        <taxon>Populus</taxon>
    </lineage>
</organism>
<gene>
    <name evidence="2" type="ORF">POPTR_010G202600</name>
</gene>
<sequence>MTDLLIFTLDMSPHVKFILYFSFCIDLIFLQDFFLYMHVLFLLWGSIFCSVFSFNNRAIEKALLLHFLFKSRKFCFLEAGEVIRQRPDNRRDDSTDDGLLIPLCLLIPSHISYFDCFNVG</sequence>
<evidence type="ECO:0000313" key="3">
    <source>
        <dbReference type="Proteomes" id="UP000006729"/>
    </source>
</evidence>
<keyword evidence="1" id="KW-0812">Transmembrane</keyword>
<keyword evidence="1" id="KW-1133">Transmembrane helix</keyword>
<dbReference type="EMBL" id="CM009299">
    <property type="protein sequence ID" value="PNT17680.1"/>
    <property type="molecule type" value="Genomic_DNA"/>
</dbReference>
<keyword evidence="3" id="KW-1185">Reference proteome</keyword>
<reference evidence="2 3" key="1">
    <citation type="journal article" date="2006" name="Science">
        <title>The genome of black cottonwood, Populus trichocarpa (Torr. &amp; Gray).</title>
        <authorList>
            <person name="Tuskan G.A."/>
            <person name="Difazio S."/>
            <person name="Jansson S."/>
            <person name="Bohlmann J."/>
            <person name="Grigoriev I."/>
            <person name="Hellsten U."/>
            <person name="Putnam N."/>
            <person name="Ralph S."/>
            <person name="Rombauts S."/>
            <person name="Salamov A."/>
            <person name="Schein J."/>
            <person name="Sterck L."/>
            <person name="Aerts A."/>
            <person name="Bhalerao R.R."/>
            <person name="Bhalerao R.P."/>
            <person name="Blaudez D."/>
            <person name="Boerjan W."/>
            <person name="Brun A."/>
            <person name="Brunner A."/>
            <person name="Busov V."/>
            <person name="Campbell M."/>
            <person name="Carlson J."/>
            <person name="Chalot M."/>
            <person name="Chapman J."/>
            <person name="Chen G.L."/>
            <person name="Cooper D."/>
            <person name="Coutinho P.M."/>
            <person name="Couturier J."/>
            <person name="Covert S."/>
            <person name="Cronk Q."/>
            <person name="Cunningham R."/>
            <person name="Davis J."/>
            <person name="Degroeve S."/>
            <person name="Dejardin A."/>
            <person name="Depamphilis C."/>
            <person name="Detter J."/>
            <person name="Dirks B."/>
            <person name="Dubchak I."/>
            <person name="Duplessis S."/>
            <person name="Ehlting J."/>
            <person name="Ellis B."/>
            <person name="Gendler K."/>
            <person name="Goodstein D."/>
            <person name="Gribskov M."/>
            <person name="Grimwood J."/>
            <person name="Groover A."/>
            <person name="Gunter L."/>
            <person name="Hamberger B."/>
            <person name="Heinze B."/>
            <person name="Helariutta Y."/>
            <person name="Henrissat B."/>
            <person name="Holligan D."/>
            <person name="Holt R."/>
            <person name="Huang W."/>
            <person name="Islam-Faridi N."/>
            <person name="Jones S."/>
            <person name="Jones-Rhoades M."/>
            <person name="Jorgensen R."/>
            <person name="Joshi C."/>
            <person name="Kangasjarvi J."/>
            <person name="Karlsson J."/>
            <person name="Kelleher C."/>
            <person name="Kirkpatrick R."/>
            <person name="Kirst M."/>
            <person name="Kohler A."/>
            <person name="Kalluri U."/>
            <person name="Larimer F."/>
            <person name="Leebens-Mack J."/>
            <person name="Leple J.C."/>
            <person name="Locascio P."/>
            <person name="Lou Y."/>
            <person name="Lucas S."/>
            <person name="Martin F."/>
            <person name="Montanini B."/>
            <person name="Napoli C."/>
            <person name="Nelson D.R."/>
            <person name="Nelson C."/>
            <person name="Nieminen K."/>
            <person name="Nilsson O."/>
            <person name="Pereda V."/>
            <person name="Peter G."/>
            <person name="Philippe R."/>
            <person name="Pilate G."/>
            <person name="Poliakov A."/>
            <person name="Razumovskaya J."/>
            <person name="Richardson P."/>
            <person name="Rinaldi C."/>
            <person name="Ritland K."/>
            <person name="Rouze P."/>
            <person name="Ryaboy D."/>
            <person name="Schmutz J."/>
            <person name="Schrader J."/>
            <person name="Segerman B."/>
            <person name="Shin H."/>
            <person name="Siddiqui A."/>
            <person name="Sterky F."/>
            <person name="Terry A."/>
            <person name="Tsai C.J."/>
            <person name="Uberbacher E."/>
            <person name="Unneberg P."/>
            <person name="Vahala J."/>
            <person name="Wall K."/>
            <person name="Wessler S."/>
            <person name="Yang G."/>
            <person name="Yin T."/>
            <person name="Douglas C."/>
            <person name="Marra M."/>
            <person name="Sandberg G."/>
            <person name="Van de Peer Y."/>
            <person name="Rokhsar D."/>
        </authorList>
    </citation>
    <scope>NUCLEOTIDE SEQUENCE [LARGE SCALE GENOMIC DNA]</scope>
    <source>
        <strain evidence="3">cv. Nisqually</strain>
    </source>
</reference>
<protein>
    <submittedName>
        <fullName evidence="2">Uncharacterized protein</fullName>
    </submittedName>
</protein>
<evidence type="ECO:0000313" key="2">
    <source>
        <dbReference type="EMBL" id="PNT17680.1"/>
    </source>
</evidence>
<name>B9HTH6_POPTR</name>
<accession>B9HTH6</accession>
<dbReference type="AlphaFoldDB" id="B9HTH6"/>
<dbReference type="HOGENOM" id="CLU_2053675_0_0_1"/>